<dbReference type="GO" id="GO:0098797">
    <property type="term" value="C:plasma membrane protein complex"/>
    <property type="evidence" value="ECO:0007669"/>
    <property type="project" value="TreeGrafter"/>
</dbReference>
<accession>A0AAW8G8A9</accession>
<comment type="similarity">
    <text evidence="2">Belongs to the TonB family.</text>
</comment>
<feature type="domain" description="TonB C-terminal" evidence="12">
    <location>
        <begin position="132"/>
        <end position="223"/>
    </location>
</feature>
<feature type="region of interest" description="Disordered" evidence="10">
    <location>
        <begin position="63"/>
        <end position="93"/>
    </location>
</feature>
<keyword evidence="6 11" id="KW-0812">Transmembrane</keyword>
<evidence type="ECO:0000256" key="8">
    <source>
        <dbReference type="ARBA" id="ARBA00022989"/>
    </source>
</evidence>
<evidence type="ECO:0000256" key="6">
    <source>
        <dbReference type="ARBA" id="ARBA00022692"/>
    </source>
</evidence>
<protein>
    <submittedName>
        <fullName evidence="13">Protein TonB</fullName>
    </submittedName>
</protein>
<evidence type="ECO:0000256" key="5">
    <source>
        <dbReference type="ARBA" id="ARBA00022519"/>
    </source>
</evidence>
<evidence type="ECO:0000256" key="11">
    <source>
        <dbReference type="SAM" id="Phobius"/>
    </source>
</evidence>
<keyword evidence="8 11" id="KW-1133">Transmembrane helix</keyword>
<proteinExistence type="inferred from homology"/>
<dbReference type="GO" id="GO:0031992">
    <property type="term" value="F:energy transducer activity"/>
    <property type="evidence" value="ECO:0007669"/>
    <property type="project" value="TreeGrafter"/>
</dbReference>
<evidence type="ECO:0000256" key="7">
    <source>
        <dbReference type="ARBA" id="ARBA00022927"/>
    </source>
</evidence>
<sequence length="223" mass="23400">MVRTLPYGPEGRVNVARISGIAAAMLVHALAFMLLLIPATLPPLARTVQETKPDFELIHKPVEATVAPPPKPTPARPAPTQRTTPAPTPITVSRPVDVPVAATQTMADPAPATVAEPTAVDTGAIQAPSGPLASASLSYVHAPAPAYPRSAIASHAEGTVILRVLVDVDGTPLEATIETSSGNRDLDRAARMQVLKAWKFQPAMQDGHAVQAYGRVPVDFSLR</sequence>
<comment type="caution">
    <text evidence="13">The sequence shown here is derived from an EMBL/GenBank/DDBJ whole genome shotgun (WGS) entry which is preliminary data.</text>
</comment>
<keyword evidence="7" id="KW-0653">Protein transport</keyword>
<dbReference type="PANTHER" id="PTHR33446:SF2">
    <property type="entry name" value="PROTEIN TONB"/>
    <property type="match status" value="1"/>
</dbReference>
<dbReference type="InterPro" id="IPR051045">
    <property type="entry name" value="TonB-dependent_transducer"/>
</dbReference>
<dbReference type="Gene3D" id="3.30.1150.10">
    <property type="match status" value="1"/>
</dbReference>
<feature type="compositionally biased region" description="Pro residues" evidence="10">
    <location>
        <begin position="67"/>
        <end position="77"/>
    </location>
</feature>
<dbReference type="GO" id="GO:0055085">
    <property type="term" value="P:transmembrane transport"/>
    <property type="evidence" value="ECO:0007669"/>
    <property type="project" value="InterPro"/>
</dbReference>
<evidence type="ECO:0000259" key="12">
    <source>
        <dbReference type="PROSITE" id="PS52015"/>
    </source>
</evidence>
<dbReference type="InterPro" id="IPR006260">
    <property type="entry name" value="TonB/TolA_C"/>
</dbReference>
<dbReference type="PROSITE" id="PS52015">
    <property type="entry name" value="TONB_CTD"/>
    <property type="match status" value="1"/>
</dbReference>
<comment type="subcellular location">
    <subcellularLocation>
        <location evidence="1">Cell inner membrane</location>
        <topology evidence="1">Single-pass membrane protein</topology>
        <orientation evidence="1">Periplasmic side</orientation>
    </subcellularLocation>
</comment>
<keyword evidence="5" id="KW-0997">Cell inner membrane</keyword>
<evidence type="ECO:0000256" key="10">
    <source>
        <dbReference type="SAM" id="MobiDB-lite"/>
    </source>
</evidence>
<keyword evidence="3" id="KW-0813">Transport</keyword>
<gene>
    <name evidence="13" type="ORF">QE383_000904</name>
</gene>
<feature type="transmembrane region" description="Helical" evidence="11">
    <location>
        <begin position="15"/>
        <end position="37"/>
    </location>
</feature>
<name>A0AAW8G8A9_9GAMM</name>
<dbReference type="EMBL" id="JAUTBB010000001">
    <property type="protein sequence ID" value="MDQ1118596.1"/>
    <property type="molecule type" value="Genomic_DNA"/>
</dbReference>
<evidence type="ECO:0000256" key="9">
    <source>
        <dbReference type="ARBA" id="ARBA00023136"/>
    </source>
</evidence>
<evidence type="ECO:0000313" key="14">
    <source>
        <dbReference type="Proteomes" id="UP001234354"/>
    </source>
</evidence>
<evidence type="ECO:0000256" key="3">
    <source>
        <dbReference type="ARBA" id="ARBA00022448"/>
    </source>
</evidence>
<dbReference type="NCBIfam" id="TIGR01352">
    <property type="entry name" value="tonB_Cterm"/>
    <property type="match status" value="1"/>
</dbReference>
<dbReference type="PANTHER" id="PTHR33446">
    <property type="entry name" value="PROTEIN TONB-RELATED"/>
    <property type="match status" value="1"/>
</dbReference>
<keyword evidence="4" id="KW-1003">Cell membrane</keyword>
<keyword evidence="9 11" id="KW-0472">Membrane</keyword>
<dbReference type="FunFam" id="3.30.1150.10:FF:000007">
    <property type="entry name" value="Energy transducer TonB"/>
    <property type="match status" value="1"/>
</dbReference>
<organism evidence="13 14">
    <name type="scientific">Pseudoxanthomonas winnipegensis</name>
    <dbReference type="NCBI Taxonomy" id="2480810"/>
    <lineage>
        <taxon>Bacteria</taxon>
        <taxon>Pseudomonadati</taxon>
        <taxon>Pseudomonadota</taxon>
        <taxon>Gammaproteobacteria</taxon>
        <taxon>Lysobacterales</taxon>
        <taxon>Lysobacteraceae</taxon>
        <taxon>Pseudoxanthomonas</taxon>
    </lineage>
</organism>
<evidence type="ECO:0000256" key="1">
    <source>
        <dbReference type="ARBA" id="ARBA00004383"/>
    </source>
</evidence>
<dbReference type="Pfam" id="PF03544">
    <property type="entry name" value="TonB_C"/>
    <property type="match status" value="1"/>
</dbReference>
<evidence type="ECO:0000256" key="4">
    <source>
        <dbReference type="ARBA" id="ARBA00022475"/>
    </source>
</evidence>
<reference evidence="13" key="1">
    <citation type="submission" date="2023-07" db="EMBL/GenBank/DDBJ databases">
        <title>Functional and genomic diversity of the sorghum phyllosphere microbiome.</title>
        <authorList>
            <person name="Shade A."/>
        </authorList>
    </citation>
    <scope>NUCLEOTIDE SEQUENCE</scope>
    <source>
        <strain evidence="13">SORGH_AS_0908</strain>
    </source>
</reference>
<dbReference type="Proteomes" id="UP001234354">
    <property type="component" value="Unassembled WGS sequence"/>
</dbReference>
<dbReference type="AlphaFoldDB" id="A0AAW8G8A9"/>
<dbReference type="InterPro" id="IPR037682">
    <property type="entry name" value="TonB_C"/>
</dbReference>
<dbReference type="GO" id="GO:0015031">
    <property type="term" value="P:protein transport"/>
    <property type="evidence" value="ECO:0007669"/>
    <property type="project" value="UniProtKB-KW"/>
</dbReference>
<dbReference type="SUPFAM" id="SSF74653">
    <property type="entry name" value="TolA/TonB C-terminal domain"/>
    <property type="match status" value="1"/>
</dbReference>
<evidence type="ECO:0000313" key="13">
    <source>
        <dbReference type="EMBL" id="MDQ1118596.1"/>
    </source>
</evidence>
<evidence type="ECO:0000256" key="2">
    <source>
        <dbReference type="ARBA" id="ARBA00006555"/>
    </source>
</evidence>
<dbReference type="RefSeq" id="WP_306991345.1">
    <property type="nucleotide sequence ID" value="NZ_JAUTBB010000001.1"/>
</dbReference>